<dbReference type="CDD" id="cd07067">
    <property type="entry name" value="HP_PGM_like"/>
    <property type="match status" value="1"/>
</dbReference>
<dbReference type="InterPro" id="IPR005952">
    <property type="entry name" value="Phosphogly_mut1"/>
</dbReference>
<organism evidence="9 10">
    <name type="scientific">Drosophila mojavensis</name>
    <name type="common">Fruit fly</name>
    <dbReference type="NCBI Taxonomy" id="7230"/>
    <lineage>
        <taxon>Eukaryota</taxon>
        <taxon>Metazoa</taxon>
        <taxon>Ecdysozoa</taxon>
        <taxon>Arthropoda</taxon>
        <taxon>Hexapoda</taxon>
        <taxon>Insecta</taxon>
        <taxon>Pterygota</taxon>
        <taxon>Neoptera</taxon>
        <taxon>Endopterygota</taxon>
        <taxon>Diptera</taxon>
        <taxon>Brachycera</taxon>
        <taxon>Muscomorpha</taxon>
        <taxon>Ephydroidea</taxon>
        <taxon>Drosophilidae</taxon>
        <taxon>Drosophila</taxon>
    </lineage>
</organism>
<dbReference type="GO" id="GO:0006096">
    <property type="term" value="P:glycolytic process"/>
    <property type="evidence" value="ECO:0007669"/>
    <property type="project" value="UniProtKB-KW"/>
</dbReference>
<feature type="binding site" evidence="6">
    <location>
        <position position="79"/>
    </location>
    <ligand>
        <name>substrate</name>
    </ligand>
</feature>
<feature type="binding site" evidence="6">
    <location>
        <position position="117"/>
    </location>
    <ligand>
        <name>substrate</name>
    </ligand>
</feature>
<evidence type="ECO:0000256" key="6">
    <source>
        <dbReference type="PIRSR" id="PIRSR613078-2"/>
    </source>
</evidence>
<dbReference type="InterPro" id="IPR029033">
    <property type="entry name" value="His_PPase_superfam"/>
</dbReference>
<dbReference type="GO" id="GO:0004082">
    <property type="term" value="F:bisphosphoglycerate mutase activity"/>
    <property type="evidence" value="ECO:0007669"/>
    <property type="project" value="UniProtKB-EC"/>
</dbReference>
<dbReference type="OrthoDB" id="354304at2759"/>
<reference evidence="9 10" key="1">
    <citation type="journal article" date="2007" name="Nature">
        <title>Evolution of genes and genomes on the Drosophila phylogeny.</title>
        <authorList>
            <consortium name="Drosophila 12 Genomes Consortium"/>
            <person name="Clark A.G."/>
            <person name="Eisen M.B."/>
            <person name="Smith D.R."/>
            <person name="Bergman C.M."/>
            <person name="Oliver B."/>
            <person name="Markow T.A."/>
            <person name="Kaufman T.C."/>
            <person name="Kellis M."/>
            <person name="Gelbart W."/>
            <person name="Iyer V.N."/>
            <person name="Pollard D.A."/>
            <person name="Sackton T.B."/>
            <person name="Larracuente A.M."/>
            <person name="Singh N.D."/>
            <person name="Abad J.P."/>
            <person name="Abt D.N."/>
            <person name="Adryan B."/>
            <person name="Aguade M."/>
            <person name="Akashi H."/>
            <person name="Anderson W.W."/>
            <person name="Aquadro C.F."/>
            <person name="Ardell D.H."/>
            <person name="Arguello R."/>
            <person name="Artieri C.G."/>
            <person name="Barbash D.A."/>
            <person name="Barker D."/>
            <person name="Barsanti P."/>
            <person name="Batterham P."/>
            <person name="Batzoglou S."/>
            <person name="Begun D."/>
            <person name="Bhutkar A."/>
            <person name="Blanco E."/>
            <person name="Bosak S.A."/>
            <person name="Bradley R.K."/>
            <person name="Brand A.D."/>
            <person name="Brent M.R."/>
            <person name="Brooks A.N."/>
            <person name="Brown R.H."/>
            <person name="Butlin R.K."/>
            <person name="Caggese C."/>
            <person name="Calvi B.R."/>
            <person name="Bernardo de Carvalho A."/>
            <person name="Caspi A."/>
            <person name="Castrezana S."/>
            <person name="Celniker S.E."/>
            <person name="Chang J.L."/>
            <person name="Chapple C."/>
            <person name="Chatterji S."/>
            <person name="Chinwalla A."/>
            <person name="Civetta A."/>
            <person name="Clifton S.W."/>
            <person name="Comeron J.M."/>
            <person name="Costello J.C."/>
            <person name="Coyne J.A."/>
            <person name="Daub J."/>
            <person name="David R.G."/>
            <person name="Delcher A.L."/>
            <person name="Delehaunty K."/>
            <person name="Do C.B."/>
            <person name="Ebling H."/>
            <person name="Edwards K."/>
            <person name="Eickbush T."/>
            <person name="Evans J.D."/>
            <person name="Filipski A."/>
            <person name="Findeiss S."/>
            <person name="Freyhult E."/>
            <person name="Fulton L."/>
            <person name="Fulton R."/>
            <person name="Garcia A.C."/>
            <person name="Gardiner A."/>
            <person name="Garfield D.A."/>
            <person name="Garvin B.E."/>
            <person name="Gibson G."/>
            <person name="Gilbert D."/>
            <person name="Gnerre S."/>
            <person name="Godfrey J."/>
            <person name="Good R."/>
            <person name="Gotea V."/>
            <person name="Gravely B."/>
            <person name="Greenberg A.J."/>
            <person name="Griffiths-Jones S."/>
            <person name="Gross S."/>
            <person name="Guigo R."/>
            <person name="Gustafson E.A."/>
            <person name="Haerty W."/>
            <person name="Hahn M.W."/>
            <person name="Halligan D.L."/>
            <person name="Halpern A.L."/>
            <person name="Halter G.M."/>
            <person name="Han M.V."/>
            <person name="Heger A."/>
            <person name="Hillier L."/>
            <person name="Hinrichs A.S."/>
            <person name="Holmes I."/>
            <person name="Hoskins R.A."/>
            <person name="Hubisz M.J."/>
            <person name="Hultmark D."/>
            <person name="Huntley M.A."/>
            <person name="Jaffe D.B."/>
            <person name="Jagadeeshan S."/>
            <person name="Jeck W.R."/>
            <person name="Johnson J."/>
            <person name="Jones C.D."/>
            <person name="Jordan W.C."/>
            <person name="Karpen G.H."/>
            <person name="Kataoka E."/>
            <person name="Keightley P.D."/>
            <person name="Kheradpour P."/>
            <person name="Kirkness E.F."/>
            <person name="Koerich L.B."/>
            <person name="Kristiansen K."/>
            <person name="Kudrna D."/>
            <person name="Kulathinal R.J."/>
            <person name="Kumar S."/>
            <person name="Kwok R."/>
            <person name="Lander E."/>
            <person name="Langley C.H."/>
            <person name="Lapoint R."/>
            <person name="Lazzaro B.P."/>
            <person name="Lee S.J."/>
            <person name="Levesque L."/>
            <person name="Li R."/>
            <person name="Lin C.F."/>
            <person name="Lin M.F."/>
            <person name="Lindblad-Toh K."/>
            <person name="Llopart A."/>
            <person name="Long M."/>
            <person name="Low L."/>
            <person name="Lozovsky E."/>
            <person name="Lu J."/>
            <person name="Luo M."/>
            <person name="Machado C.A."/>
            <person name="Makalowski W."/>
            <person name="Marzo M."/>
            <person name="Matsuda M."/>
            <person name="Matzkin L."/>
            <person name="McAllister B."/>
            <person name="McBride C.S."/>
            <person name="McKernan B."/>
            <person name="McKernan K."/>
            <person name="Mendez-Lago M."/>
            <person name="Minx P."/>
            <person name="Mollenhauer M.U."/>
            <person name="Montooth K."/>
            <person name="Mount S.M."/>
            <person name="Mu X."/>
            <person name="Myers E."/>
            <person name="Negre B."/>
            <person name="Newfeld S."/>
            <person name="Nielsen R."/>
            <person name="Noor M.A."/>
            <person name="O'Grady P."/>
            <person name="Pachter L."/>
            <person name="Papaceit M."/>
            <person name="Parisi M.J."/>
            <person name="Parisi M."/>
            <person name="Parts L."/>
            <person name="Pedersen J.S."/>
            <person name="Pesole G."/>
            <person name="Phillippy A.M."/>
            <person name="Ponting C.P."/>
            <person name="Pop M."/>
            <person name="Porcelli D."/>
            <person name="Powell J.R."/>
            <person name="Prohaska S."/>
            <person name="Pruitt K."/>
            <person name="Puig M."/>
            <person name="Quesneville H."/>
            <person name="Ram K.R."/>
            <person name="Rand D."/>
            <person name="Rasmussen M.D."/>
            <person name="Reed L.K."/>
            <person name="Reenan R."/>
            <person name="Reily A."/>
            <person name="Remington K.A."/>
            <person name="Rieger T.T."/>
            <person name="Ritchie M.G."/>
            <person name="Robin C."/>
            <person name="Rogers Y.H."/>
            <person name="Rohde C."/>
            <person name="Rozas J."/>
            <person name="Rubenfield M.J."/>
            <person name="Ruiz A."/>
            <person name="Russo S."/>
            <person name="Salzberg S.L."/>
            <person name="Sanchez-Gracia A."/>
            <person name="Saranga D.J."/>
            <person name="Sato H."/>
            <person name="Schaeffer S.W."/>
            <person name="Schatz M.C."/>
            <person name="Schlenke T."/>
            <person name="Schwartz R."/>
            <person name="Segarra C."/>
            <person name="Singh R.S."/>
            <person name="Sirot L."/>
            <person name="Sirota M."/>
            <person name="Sisneros N.B."/>
            <person name="Smith C.D."/>
            <person name="Smith T.F."/>
            <person name="Spieth J."/>
            <person name="Stage D.E."/>
            <person name="Stark A."/>
            <person name="Stephan W."/>
            <person name="Strausberg R.L."/>
            <person name="Strempel S."/>
            <person name="Sturgill D."/>
            <person name="Sutton G."/>
            <person name="Sutton G.G."/>
            <person name="Tao W."/>
            <person name="Teichmann S."/>
            <person name="Tobari Y.N."/>
            <person name="Tomimura Y."/>
            <person name="Tsolas J.M."/>
            <person name="Valente V.L."/>
            <person name="Venter E."/>
            <person name="Venter J.C."/>
            <person name="Vicario S."/>
            <person name="Vieira F.G."/>
            <person name="Vilella A.J."/>
            <person name="Villasante A."/>
            <person name="Walenz B."/>
            <person name="Wang J."/>
            <person name="Wasserman M."/>
            <person name="Watts T."/>
            <person name="Wilson D."/>
            <person name="Wilson R.K."/>
            <person name="Wing R.A."/>
            <person name="Wolfner M.F."/>
            <person name="Wong A."/>
            <person name="Wong G.K."/>
            <person name="Wu C.I."/>
            <person name="Wu G."/>
            <person name="Yamamoto D."/>
            <person name="Yang H.P."/>
            <person name="Yang S.P."/>
            <person name="Yorke J.A."/>
            <person name="Yoshida K."/>
            <person name="Zdobnov E."/>
            <person name="Zhang P."/>
            <person name="Zhang Y."/>
            <person name="Zimin A.V."/>
            <person name="Baldwin J."/>
            <person name="Abdouelleil A."/>
            <person name="Abdulkadir J."/>
            <person name="Abebe A."/>
            <person name="Abera B."/>
            <person name="Abreu J."/>
            <person name="Acer S.C."/>
            <person name="Aftuck L."/>
            <person name="Alexander A."/>
            <person name="An P."/>
            <person name="Anderson E."/>
            <person name="Anderson S."/>
            <person name="Arachi H."/>
            <person name="Azer M."/>
            <person name="Bachantsang P."/>
            <person name="Barry A."/>
            <person name="Bayul T."/>
            <person name="Berlin A."/>
            <person name="Bessette D."/>
            <person name="Bloom T."/>
            <person name="Blye J."/>
            <person name="Boguslavskiy L."/>
            <person name="Bonnet C."/>
            <person name="Boukhgalter B."/>
            <person name="Bourzgui I."/>
            <person name="Brown A."/>
            <person name="Cahill P."/>
            <person name="Channer S."/>
            <person name="Cheshatsang Y."/>
            <person name="Chuda L."/>
            <person name="Citroen M."/>
            <person name="Collymore A."/>
            <person name="Cooke P."/>
            <person name="Costello M."/>
            <person name="D'Aco K."/>
            <person name="Daza R."/>
            <person name="De Haan G."/>
            <person name="DeGray S."/>
            <person name="DeMaso C."/>
            <person name="Dhargay N."/>
            <person name="Dooley K."/>
            <person name="Dooley E."/>
            <person name="Doricent M."/>
            <person name="Dorje P."/>
            <person name="Dorjee K."/>
            <person name="Dupes A."/>
            <person name="Elong R."/>
            <person name="Falk J."/>
            <person name="Farina A."/>
            <person name="Faro S."/>
            <person name="Ferguson D."/>
            <person name="Fisher S."/>
            <person name="Foley C.D."/>
            <person name="Franke A."/>
            <person name="Friedrich D."/>
            <person name="Gadbois L."/>
            <person name="Gearin G."/>
            <person name="Gearin C.R."/>
            <person name="Giannoukos G."/>
            <person name="Goode T."/>
            <person name="Graham J."/>
            <person name="Grandbois E."/>
            <person name="Grewal S."/>
            <person name="Gyaltsen K."/>
            <person name="Hafez N."/>
            <person name="Hagos B."/>
            <person name="Hall J."/>
            <person name="Henson C."/>
            <person name="Hollinger A."/>
            <person name="Honan T."/>
            <person name="Huard M.D."/>
            <person name="Hughes L."/>
            <person name="Hurhula B."/>
            <person name="Husby M.E."/>
            <person name="Kamat A."/>
            <person name="Kanga B."/>
            <person name="Kashin S."/>
            <person name="Khazanovich D."/>
            <person name="Kisner P."/>
            <person name="Lance K."/>
            <person name="Lara M."/>
            <person name="Lee W."/>
            <person name="Lennon N."/>
            <person name="Letendre F."/>
            <person name="LeVine R."/>
            <person name="Lipovsky A."/>
            <person name="Liu X."/>
            <person name="Liu J."/>
            <person name="Liu S."/>
            <person name="Lokyitsang T."/>
            <person name="Lokyitsang Y."/>
            <person name="Lubonja R."/>
            <person name="Lui A."/>
            <person name="MacDonald P."/>
            <person name="Magnisalis V."/>
            <person name="Maru K."/>
            <person name="Matthews C."/>
            <person name="McCusker W."/>
            <person name="McDonough S."/>
            <person name="Mehta T."/>
            <person name="Meldrim J."/>
            <person name="Meneus L."/>
            <person name="Mihai O."/>
            <person name="Mihalev A."/>
            <person name="Mihova T."/>
            <person name="Mittelman R."/>
            <person name="Mlenga V."/>
            <person name="Montmayeur A."/>
            <person name="Mulrain L."/>
            <person name="Navidi A."/>
            <person name="Naylor J."/>
            <person name="Negash T."/>
            <person name="Nguyen T."/>
            <person name="Nguyen N."/>
            <person name="Nicol R."/>
            <person name="Norbu C."/>
            <person name="Norbu N."/>
            <person name="Novod N."/>
            <person name="O'Neill B."/>
            <person name="Osman S."/>
            <person name="Markiewicz E."/>
            <person name="Oyono O.L."/>
            <person name="Patti C."/>
            <person name="Phunkhang P."/>
            <person name="Pierre F."/>
            <person name="Priest M."/>
            <person name="Raghuraman S."/>
            <person name="Rege F."/>
            <person name="Reyes R."/>
            <person name="Rise C."/>
            <person name="Rogov P."/>
            <person name="Ross K."/>
            <person name="Ryan E."/>
            <person name="Settipalli S."/>
            <person name="Shea T."/>
            <person name="Sherpa N."/>
            <person name="Shi L."/>
            <person name="Shih D."/>
            <person name="Sparrow T."/>
            <person name="Spaulding J."/>
            <person name="Stalker J."/>
            <person name="Stange-Thomann N."/>
            <person name="Stavropoulos S."/>
            <person name="Stone C."/>
            <person name="Strader C."/>
            <person name="Tesfaye S."/>
            <person name="Thomson T."/>
            <person name="Thoulutsang Y."/>
            <person name="Thoulutsang D."/>
            <person name="Topham K."/>
            <person name="Topping I."/>
            <person name="Tsamla T."/>
            <person name="Vassiliev H."/>
            <person name="Vo A."/>
            <person name="Wangchuk T."/>
            <person name="Wangdi T."/>
            <person name="Weiand M."/>
            <person name="Wilkinson J."/>
            <person name="Wilson A."/>
            <person name="Yadav S."/>
            <person name="Young G."/>
            <person name="Yu Q."/>
            <person name="Zembek L."/>
            <person name="Zhong D."/>
            <person name="Zimmer A."/>
            <person name="Zwirko Z."/>
            <person name="Jaffe D.B."/>
            <person name="Alvarez P."/>
            <person name="Brockman W."/>
            <person name="Butler J."/>
            <person name="Chin C."/>
            <person name="Gnerre S."/>
            <person name="Grabherr M."/>
            <person name="Kleber M."/>
            <person name="Mauceli E."/>
            <person name="MacCallum I."/>
        </authorList>
    </citation>
    <scope>NUCLEOTIDE SEQUENCE [LARGE SCALE GENOMIC DNA]</scope>
    <source>
        <strain evidence="10">Tucson 15081-1352.22</strain>
    </source>
</reference>
<comment type="catalytic activity">
    <reaction evidence="1 8">
        <text>(2R)-3-phospho-glyceroyl phosphate = (2R)-2,3-bisphosphoglycerate + H(+)</text>
        <dbReference type="Rhea" id="RHEA:17765"/>
        <dbReference type="ChEBI" id="CHEBI:15378"/>
        <dbReference type="ChEBI" id="CHEBI:57604"/>
        <dbReference type="ChEBI" id="CHEBI:58248"/>
        <dbReference type="EC" id="5.4.2.4"/>
    </reaction>
</comment>
<dbReference type="PANTHER" id="PTHR11931">
    <property type="entry name" value="PHOSPHOGLYCERATE MUTASE"/>
    <property type="match status" value="1"/>
</dbReference>
<accession>A0A0Q9X8P2</accession>
<evidence type="ECO:0000256" key="8">
    <source>
        <dbReference type="RuleBase" id="RU004511"/>
    </source>
</evidence>
<dbReference type="NCBIfam" id="TIGR01258">
    <property type="entry name" value="pgm_1"/>
    <property type="match status" value="1"/>
</dbReference>
<dbReference type="Gene3D" id="3.40.50.1240">
    <property type="entry name" value="Phosphoglycerate mutase-like"/>
    <property type="match status" value="1"/>
</dbReference>
<evidence type="ECO:0000256" key="5">
    <source>
        <dbReference type="PIRSR" id="PIRSR613078-1"/>
    </source>
</evidence>
<dbReference type="GO" id="GO:0016791">
    <property type="term" value="F:phosphatase activity"/>
    <property type="evidence" value="ECO:0007669"/>
    <property type="project" value="UniProtKB-ARBA"/>
</dbReference>
<keyword evidence="3 8" id="KW-0324">Glycolysis</keyword>
<keyword evidence="4 8" id="KW-0413">Isomerase</keyword>
<evidence type="ECO:0000256" key="2">
    <source>
        <dbReference type="ARBA" id="ARBA00006717"/>
    </source>
</evidence>
<dbReference type="EC" id="5.4.2.11" evidence="8"/>
<name>A0A0Q9X8P2_DROMO</name>
<proteinExistence type="inferred from homology"/>
<feature type="binding site" evidence="6">
    <location>
        <begin position="26"/>
        <end position="33"/>
    </location>
    <ligand>
        <name>substrate</name>
    </ligand>
</feature>
<evidence type="ECO:0000256" key="1">
    <source>
        <dbReference type="ARBA" id="ARBA00000505"/>
    </source>
</evidence>
<feature type="binding site" evidence="6">
    <location>
        <begin position="106"/>
        <end position="109"/>
    </location>
    <ligand>
        <name>substrate</name>
    </ligand>
</feature>
<comment type="catalytic activity">
    <reaction evidence="8">
        <text>(2R)-2-phosphoglycerate = (2R)-3-phosphoglycerate</text>
        <dbReference type="Rhea" id="RHEA:15901"/>
        <dbReference type="ChEBI" id="CHEBI:58272"/>
        <dbReference type="ChEBI" id="CHEBI:58289"/>
        <dbReference type="EC" id="5.4.2.11"/>
    </reaction>
</comment>
<dbReference type="EMBL" id="CH933806">
    <property type="protein sequence ID" value="KRG01962.1"/>
    <property type="molecule type" value="Genomic_DNA"/>
</dbReference>
<feature type="site" description="Transition state stabilizer" evidence="7">
    <location>
        <position position="202"/>
    </location>
</feature>
<evidence type="ECO:0000256" key="3">
    <source>
        <dbReference type="ARBA" id="ARBA00023152"/>
    </source>
</evidence>
<gene>
    <name evidence="9" type="primary">Dmoj\GI22381</name>
    <name evidence="9" type="ORF">Dmoj_GI22381</name>
</gene>
<dbReference type="FunCoup" id="A0A0Q9X8P2">
    <property type="interactions" value="159"/>
</dbReference>
<evidence type="ECO:0000313" key="10">
    <source>
        <dbReference type="Proteomes" id="UP000009192"/>
    </source>
</evidence>
<feature type="binding site" evidence="6">
    <location>
        <begin position="133"/>
        <end position="134"/>
    </location>
    <ligand>
        <name>substrate</name>
    </ligand>
</feature>
<comment type="similarity">
    <text evidence="2 8">Belongs to the phosphoglycerate mutase family. BPG-dependent PGAM subfamily.</text>
</comment>
<evidence type="ECO:0000256" key="4">
    <source>
        <dbReference type="ARBA" id="ARBA00023235"/>
    </source>
</evidence>
<dbReference type="PROSITE" id="PS00175">
    <property type="entry name" value="PG_MUTASE"/>
    <property type="match status" value="1"/>
</dbReference>
<dbReference type="SMART" id="SM00855">
    <property type="entry name" value="PGAM"/>
    <property type="match status" value="1"/>
</dbReference>
<dbReference type="InParanoid" id="A0A0Q9X8P2"/>
<keyword evidence="10" id="KW-1185">Reference proteome</keyword>
<dbReference type="EC" id="5.4.2.4" evidence="8"/>
<dbReference type="Proteomes" id="UP000009192">
    <property type="component" value="Unassembled WGS sequence"/>
</dbReference>
<dbReference type="KEGG" id="dmo:Dmoj_GI22381"/>
<dbReference type="InterPro" id="IPR013078">
    <property type="entry name" value="His_Pase_superF_clade-1"/>
</dbReference>
<dbReference type="SUPFAM" id="SSF53254">
    <property type="entry name" value="Phosphoglycerate mutase-like"/>
    <property type="match status" value="1"/>
</dbReference>
<dbReference type="AlphaFoldDB" id="A0A0Q9X8P2"/>
<evidence type="ECO:0000256" key="7">
    <source>
        <dbReference type="PIRSR" id="PIRSR613078-3"/>
    </source>
</evidence>
<feature type="active site" description="Proton donor/acceptor" evidence="5">
    <location>
        <position position="106"/>
    </location>
</feature>
<dbReference type="GO" id="GO:0004619">
    <property type="term" value="F:phosphoglycerate mutase activity"/>
    <property type="evidence" value="ECO:0007669"/>
    <property type="project" value="UniProtKB-EC"/>
</dbReference>
<dbReference type="HAMAP" id="MF_01039">
    <property type="entry name" value="PGAM_GpmA"/>
    <property type="match status" value="1"/>
</dbReference>
<sequence length="268" mass="30710">MWITWKLLKQKVNNLMSRTNQLVLVRHGESEFNLKNLFCGWHDAPLSAGGLEEARILAAANLNEANMVFDKVYCSKLCRSRTTVEAILSEMQCSFLPIVSDWRLNERHYGNLTGINKRVLANQYGEEQVQFWRRNYDGLPPPINESNIYYYQIANNPAFLDVPPNEFPLTESMRMCVDRVAPIWLEIKKEVLMGTRILLVVHGTVARALIKHIEGFSEEQIEKVNIPNSVPIVYEFNMKSGQLVGDVKYLGDSQYIDKMKKKVAAIGD</sequence>
<dbReference type="Pfam" id="PF00300">
    <property type="entry name" value="His_Phos_1"/>
    <property type="match status" value="2"/>
</dbReference>
<evidence type="ECO:0000313" key="9">
    <source>
        <dbReference type="EMBL" id="KRG01962.1"/>
    </source>
</evidence>
<dbReference type="InterPro" id="IPR001345">
    <property type="entry name" value="PG/BPGM_mutase_AS"/>
</dbReference>
<dbReference type="PIRSF" id="PIRSF000709">
    <property type="entry name" value="6PFK_2-Ptase"/>
    <property type="match status" value="1"/>
</dbReference>
<dbReference type="SMR" id="A0A0Q9X8P2"/>
<protein>
    <recommendedName>
        <fullName evidence="8">Phosphoglycerate mutase</fullName>
        <ecNumber evidence="8">5.4.2.11</ecNumber>
        <ecNumber evidence="8">5.4.2.4</ecNumber>
    </recommendedName>
</protein>
<feature type="active site" description="Tele-phosphohistidine intermediate" evidence="5">
    <location>
        <position position="27"/>
    </location>
</feature>